<evidence type="ECO:0000313" key="1">
    <source>
        <dbReference type="EMBL" id="OAE22320.1"/>
    </source>
</evidence>
<dbReference type="EMBL" id="LVLJ01003222">
    <property type="protein sequence ID" value="OAE22320.1"/>
    <property type="molecule type" value="Genomic_DNA"/>
</dbReference>
<keyword evidence="2" id="KW-1185">Reference proteome</keyword>
<name>A0A176VN63_MARPO</name>
<sequence length="114" mass="13092">MHMKISKEVKEKKAVEERTGSYSDMKVVVIGVGWSERRIVKMLTCRSWGYGRTGKVNLRLCQGFWHDPKHIRLPSPRDNEGRKLSLEERLLCSSSNHNQHIAPAESPRQVIPAL</sequence>
<comment type="caution">
    <text evidence="1">The sequence shown here is derived from an EMBL/GenBank/DDBJ whole genome shotgun (WGS) entry which is preliminary data.</text>
</comment>
<organism evidence="1 2">
    <name type="scientific">Marchantia polymorpha subsp. ruderalis</name>
    <dbReference type="NCBI Taxonomy" id="1480154"/>
    <lineage>
        <taxon>Eukaryota</taxon>
        <taxon>Viridiplantae</taxon>
        <taxon>Streptophyta</taxon>
        <taxon>Embryophyta</taxon>
        <taxon>Marchantiophyta</taxon>
        <taxon>Marchantiopsida</taxon>
        <taxon>Marchantiidae</taxon>
        <taxon>Marchantiales</taxon>
        <taxon>Marchantiaceae</taxon>
        <taxon>Marchantia</taxon>
    </lineage>
</organism>
<dbReference type="Proteomes" id="UP000077202">
    <property type="component" value="Unassembled WGS sequence"/>
</dbReference>
<dbReference type="AlphaFoldDB" id="A0A176VN63"/>
<reference evidence="1" key="1">
    <citation type="submission" date="2016-03" db="EMBL/GenBank/DDBJ databases">
        <title>Mechanisms controlling the formation of the plant cell surface in tip-growing cells are functionally conserved among land plants.</title>
        <authorList>
            <person name="Honkanen S."/>
            <person name="Jones V.A."/>
            <person name="Morieri G."/>
            <person name="Champion C."/>
            <person name="Hetherington A.J."/>
            <person name="Kelly S."/>
            <person name="Saint-Marcoux D."/>
            <person name="Proust H."/>
            <person name="Prescott H."/>
            <person name="Dolan L."/>
        </authorList>
    </citation>
    <scope>NUCLEOTIDE SEQUENCE [LARGE SCALE GENOMIC DNA]</scope>
    <source>
        <tissue evidence="1">Whole gametophyte</tissue>
    </source>
</reference>
<gene>
    <name evidence="1" type="ORF">AXG93_1504s1300</name>
</gene>
<proteinExistence type="predicted"/>
<accession>A0A176VN63</accession>
<protein>
    <submittedName>
        <fullName evidence="1">Uncharacterized protein</fullName>
    </submittedName>
</protein>
<evidence type="ECO:0000313" key="2">
    <source>
        <dbReference type="Proteomes" id="UP000077202"/>
    </source>
</evidence>